<organism evidence="2">
    <name type="scientific">Gordonia sp. MP11Mi</name>
    <dbReference type="NCBI Taxonomy" id="3022769"/>
    <lineage>
        <taxon>Bacteria</taxon>
        <taxon>Bacillati</taxon>
        <taxon>Actinomycetota</taxon>
        <taxon>Actinomycetes</taxon>
        <taxon>Mycobacteriales</taxon>
        <taxon>Gordoniaceae</taxon>
        <taxon>Gordonia</taxon>
    </lineage>
</organism>
<feature type="transmembrane region" description="Helical" evidence="1">
    <location>
        <begin position="33"/>
        <end position="52"/>
    </location>
</feature>
<evidence type="ECO:0000313" key="2">
    <source>
        <dbReference type="EMBL" id="WOC13395.1"/>
    </source>
</evidence>
<dbReference type="EMBL" id="CP128986">
    <property type="protein sequence ID" value="WOC13395.1"/>
    <property type="molecule type" value="Genomic_DNA"/>
</dbReference>
<evidence type="ECO:0000256" key="1">
    <source>
        <dbReference type="SAM" id="Phobius"/>
    </source>
</evidence>
<feature type="transmembrane region" description="Helical" evidence="1">
    <location>
        <begin position="7"/>
        <end position="27"/>
    </location>
</feature>
<keyword evidence="1" id="KW-1133">Transmembrane helix</keyword>
<feature type="transmembrane region" description="Helical" evidence="1">
    <location>
        <begin position="94"/>
        <end position="111"/>
    </location>
</feature>
<accession>A0AA97CVQ4</accession>
<name>A0AA97CVQ4_9ACTN</name>
<keyword evidence="1" id="KW-0812">Transmembrane</keyword>
<reference evidence="2" key="1">
    <citation type="submission" date="2023-06" db="EMBL/GenBank/DDBJ databases">
        <title>Gordonia sp. nov. and Pseudochrobactrum sp. nov., two species isolated from the burying beetle Nicrophorus vespilloides.</title>
        <authorList>
            <person name="Poehlein A."/>
            <person name="Guzman J."/>
            <person name="Daniel R."/>
            <person name="Vilcinskas A."/>
        </authorList>
    </citation>
    <scope>NUCLEOTIDE SEQUENCE</scope>
    <source>
        <strain evidence="2">MP11Mi</strain>
    </source>
</reference>
<feature type="transmembrane region" description="Helical" evidence="1">
    <location>
        <begin position="64"/>
        <end position="82"/>
    </location>
</feature>
<sequence>MSVGERVELGVLTGCGFVLAILTVFFLNVRIGAVPVPFTVIVAAIGTTLLLRLTSAITESSWRYAPLIVWTAVVLVAAVPGINGNGPLIGDWRVLLLLLCGLGVPAAATYMSRLNNL</sequence>
<keyword evidence="1" id="KW-0472">Membrane</keyword>
<dbReference type="RefSeq" id="WP_420039221.1">
    <property type="nucleotide sequence ID" value="NZ_CP128986.1"/>
</dbReference>
<protein>
    <submittedName>
        <fullName evidence="2">Uncharacterized protein</fullName>
    </submittedName>
</protein>
<gene>
    <name evidence="2" type="ORF">MP11Mi_24960</name>
</gene>
<proteinExistence type="predicted"/>
<dbReference type="AlphaFoldDB" id="A0AA97CVQ4"/>